<feature type="domain" description="DprA winged helix" evidence="4">
    <location>
        <begin position="302"/>
        <end position="355"/>
    </location>
</feature>
<dbReference type="SUPFAM" id="SSF46785">
    <property type="entry name" value="Winged helix' DNA-binding domain"/>
    <property type="match status" value="1"/>
</dbReference>
<evidence type="ECO:0000313" key="6">
    <source>
        <dbReference type="Proteomes" id="UP000179005"/>
    </source>
</evidence>
<dbReference type="Gene3D" id="1.10.10.10">
    <property type="entry name" value="Winged helix-like DNA-binding domain superfamily/Winged helix DNA-binding domain"/>
    <property type="match status" value="1"/>
</dbReference>
<feature type="domain" description="Smf/DprA SLOG" evidence="3">
    <location>
        <begin position="79"/>
        <end position="290"/>
    </location>
</feature>
<dbReference type="GO" id="GO:0009294">
    <property type="term" value="P:DNA-mediated transformation"/>
    <property type="evidence" value="ECO:0007669"/>
    <property type="project" value="InterPro"/>
</dbReference>
<evidence type="ECO:0000313" key="5">
    <source>
        <dbReference type="EMBL" id="OGC56005.1"/>
    </source>
</evidence>
<dbReference type="SUPFAM" id="SSF102405">
    <property type="entry name" value="MCP/YpsA-like"/>
    <property type="match status" value="1"/>
</dbReference>
<comment type="similarity">
    <text evidence="1">Belongs to the DprA/Smf family.</text>
</comment>
<dbReference type="AlphaFoldDB" id="A0A1F4VFZ5"/>
<evidence type="ECO:0000259" key="4">
    <source>
        <dbReference type="Pfam" id="PF17782"/>
    </source>
</evidence>
<dbReference type="Pfam" id="PF17782">
    <property type="entry name" value="WHD_DprA"/>
    <property type="match status" value="1"/>
</dbReference>
<dbReference type="Pfam" id="PF02481">
    <property type="entry name" value="DNA_processg_A"/>
    <property type="match status" value="1"/>
</dbReference>
<dbReference type="InterPro" id="IPR036390">
    <property type="entry name" value="WH_DNA-bd_sf"/>
</dbReference>
<dbReference type="STRING" id="1802619.A2797_01400"/>
<dbReference type="Proteomes" id="UP000179005">
    <property type="component" value="Unassembled WGS sequence"/>
</dbReference>
<comment type="caution">
    <text evidence="5">The sequence shown here is derived from an EMBL/GenBank/DDBJ whole genome shotgun (WGS) entry which is preliminary data.</text>
</comment>
<proteinExistence type="inferred from homology"/>
<evidence type="ECO:0000259" key="3">
    <source>
        <dbReference type="Pfam" id="PF02481"/>
    </source>
</evidence>
<dbReference type="PANTHER" id="PTHR43022">
    <property type="entry name" value="PROTEIN SMF"/>
    <property type="match status" value="1"/>
</dbReference>
<gene>
    <name evidence="5" type="ORF">A2797_01400</name>
</gene>
<dbReference type="Gene3D" id="3.40.50.450">
    <property type="match status" value="1"/>
</dbReference>
<dbReference type="InterPro" id="IPR003488">
    <property type="entry name" value="DprA"/>
</dbReference>
<evidence type="ECO:0000256" key="2">
    <source>
        <dbReference type="SAM" id="Coils"/>
    </source>
</evidence>
<organism evidence="5 6">
    <name type="scientific">candidate division WWE3 bacterium RIFCSPHIGHO2_01_FULL_48_15</name>
    <dbReference type="NCBI Taxonomy" id="1802619"/>
    <lineage>
        <taxon>Bacteria</taxon>
        <taxon>Katanobacteria</taxon>
    </lineage>
</organism>
<protein>
    <submittedName>
        <fullName evidence="5">DNA protecting protein DprA</fullName>
    </submittedName>
</protein>
<dbReference type="NCBIfam" id="TIGR00732">
    <property type="entry name" value="dprA"/>
    <property type="match status" value="1"/>
</dbReference>
<evidence type="ECO:0000256" key="1">
    <source>
        <dbReference type="ARBA" id="ARBA00006525"/>
    </source>
</evidence>
<name>A0A1F4VFZ5_UNCKA</name>
<dbReference type="InterPro" id="IPR057666">
    <property type="entry name" value="DrpA_SLOG"/>
</dbReference>
<dbReference type="InterPro" id="IPR036388">
    <property type="entry name" value="WH-like_DNA-bd_sf"/>
</dbReference>
<dbReference type="InterPro" id="IPR041614">
    <property type="entry name" value="DprA_WH"/>
</dbReference>
<sequence>MEENEQNHWLLWNQLYQHVGPIRFGQLIKAFGSAKEAWDAPAQEFARLGWDEPALASLATREQFKIEPILTSLHKLGAKFITLEDQDYPEALRTISDPPPILYVRGELLPRDRLSLAVVGSRRMTNYGREVTEALVPELAAAGLTIVSGLALGVDGVAHKAALDAGGRTVAVLACGIDIIYPPTNTGIARSILDRKLGAIITEFPPGTPTFPANFPFRNRIISGMSLGTLVIEAAEGSGTFHTVTSALEQGRDVFAVPGSIFSPFSAGCAKLIEQGAKPVTSAADILEELEVEAENLKQEVRETTPVSQEEEQILAVLGGNELHVDELVKQSGLSTSQISSALSMMELKGLVRRISSGTYRAA</sequence>
<dbReference type="PANTHER" id="PTHR43022:SF1">
    <property type="entry name" value="PROTEIN SMF"/>
    <property type="match status" value="1"/>
</dbReference>
<reference evidence="5 6" key="1">
    <citation type="journal article" date="2016" name="Nat. Commun.">
        <title>Thousands of microbial genomes shed light on interconnected biogeochemical processes in an aquifer system.</title>
        <authorList>
            <person name="Anantharaman K."/>
            <person name="Brown C.T."/>
            <person name="Hug L.A."/>
            <person name="Sharon I."/>
            <person name="Castelle C.J."/>
            <person name="Probst A.J."/>
            <person name="Thomas B.C."/>
            <person name="Singh A."/>
            <person name="Wilkins M.J."/>
            <person name="Karaoz U."/>
            <person name="Brodie E.L."/>
            <person name="Williams K.H."/>
            <person name="Hubbard S.S."/>
            <person name="Banfield J.F."/>
        </authorList>
    </citation>
    <scope>NUCLEOTIDE SEQUENCE [LARGE SCALE GENOMIC DNA]</scope>
</reference>
<dbReference type="EMBL" id="MEVC01000005">
    <property type="protein sequence ID" value="OGC56005.1"/>
    <property type="molecule type" value="Genomic_DNA"/>
</dbReference>
<feature type="coiled-coil region" evidence="2">
    <location>
        <begin position="280"/>
        <end position="307"/>
    </location>
</feature>
<keyword evidence="2" id="KW-0175">Coiled coil</keyword>
<accession>A0A1F4VFZ5</accession>